<name>A0A0G4HYN0_9ALVE</name>
<comment type="subcellular location">
    <subcellularLocation>
        <location evidence="1">Membrane</location>
        <topology evidence="1">Multi-pass membrane protein</topology>
    </subcellularLocation>
</comment>
<evidence type="ECO:0000256" key="3">
    <source>
        <dbReference type="ARBA" id="ARBA00022692"/>
    </source>
</evidence>
<feature type="compositionally biased region" description="Gly residues" evidence="6">
    <location>
        <begin position="336"/>
        <end position="345"/>
    </location>
</feature>
<dbReference type="EMBL" id="CDMZ01004411">
    <property type="protein sequence ID" value="CEM49666.1"/>
    <property type="molecule type" value="Genomic_DNA"/>
</dbReference>
<proteinExistence type="inferred from homology"/>
<protein>
    <submittedName>
        <fullName evidence="8">Uncharacterized protein</fullName>
    </submittedName>
</protein>
<comment type="similarity">
    <text evidence="2">Belongs to the archaeal/bacterial/fungal opsin family.</text>
</comment>
<dbReference type="GO" id="GO:0016020">
    <property type="term" value="C:membrane"/>
    <property type="evidence" value="ECO:0007669"/>
    <property type="project" value="UniProtKB-SubCell"/>
</dbReference>
<sequence length="463" mass="50293">MAEGADLNASQLAAFYLSIALFQALAGVILYRLSARYIGTHDILRLRWERGYNTGAVGAKQLPLSRFIGVVIAYISCLEYTIKAAQEFDLAAGNDIGLNLTLYQYWGYLGGCPLIMYDFTETLGIEGNLYYAVGTFAALLAAFWTEWVRGAAQWVLFGAGAILVVGMAYFAAKRSLGTLGVLRKHDVSKQACLWLLIALMTFGVGWMIFPTSWLLRSDIHSGVLNNATIAILHGVGDVVSKPLFAFFLTRYRMETENIHLKAILKGLKWHKDGTKDITFVNAPEEVLVITVPALLEHTISQKQPEEVKQAMNRLRMKTLGQSDFDKKGLAALQAELGGGGGGGDGYADVEQGPPRKPASPSRVPQSQHATPAPPSPVSPYAYPMAAMPMYPPYAMPMYPPRPMTPPTHQQSPGGDTDVLLSKVLEAVGQLAGNIQALEGEPEGGAQEARPRASRNSISFTDAR</sequence>
<evidence type="ECO:0000256" key="4">
    <source>
        <dbReference type="ARBA" id="ARBA00022989"/>
    </source>
</evidence>
<reference evidence="8" key="1">
    <citation type="submission" date="2014-11" db="EMBL/GenBank/DDBJ databases">
        <authorList>
            <person name="Otto D Thomas"/>
            <person name="Naeem Raeece"/>
        </authorList>
    </citation>
    <scope>NUCLEOTIDE SEQUENCE</scope>
</reference>
<evidence type="ECO:0000256" key="2">
    <source>
        <dbReference type="ARBA" id="ARBA00008130"/>
    </source>
</evidence>
<keyword evidence="5 7" id="KW-0472">Membrane</keyword>
<dbReference type="Gene3D" id="1.20.1070.10">
    <property type="entry name" value="Rhodopsin 7-helix transmembrane proteins"/>
    <property type="match status" value="1"/>
</dbReference>
<evidence type="ECO:0000256" key="1">
    <source>
        <dbReference type="ARBA" id="ARBA00004141"/>
    </source>
</evidence>
<feature type="transmembrane region" description="Helical" evidence="7">
    <location>
        <begin position="151"/>
        <end position="172"/>
    </location>
</feature>
<evidence type="ECO:0000256" key="5">
    <source>
        <dbReference type="ARBA" id="ARBA00023136"/>
    </source>
</evidence>
<feature type="compositionally biased region" description="Polar residues" evidence="6">
    <location>
        <begin position="453"/>
        <end position="463"/>
    </location>
</feature>
<organism evidence="8">
    <name type="scientific">Chromera velia CCMP2878</name>
    <dbReference type="NCBI Taxonomy" id="1169474"/>
    <lineage>
        <taxon>Eukaryota</taxon>
        <taxon>Sar</taxon>
        <taxon>Alveolata</taxon>
        <taxon>Colpodellida</taxon>
        <taxon>Chromeraceae</taxon>
        <taxon>Chromera</taxon>
    </lineage>
</organism>
<gene>
    <name evidence="8" type="ORF">Cvel_9532</name>
</gene>
<feature type="transmembrane region" description="Helical" evidence="7">
    <location>
        <begin position="129"/>
        <end position="145"/>
    </location>
</feature>
<feature type="transmembrane region" description="Helical" evidence="7">
    <location>
        <begin position="227"/>
        <end position="248"/>
    </location>
</feature>
<feature type="region of interest" description="Disordered" evidence="6">
    <location>
        <begin position="434"/>
        <end position="463"/>
    </location>
</feature>
<dbReference type="InterPro" id="IPR001425">
    <property type="entry name" value="Arc/bac/fun_rhodopsins"/>
</dbReference>
<dbReference type="AlphaFoldDB" id="A0A0G4HYN0"/>
<keyword evidence="3 7" id="KW-0812">Transmembrane</keyword>
<feature type="transmembrane region" description="Helical" evidence="7">
    <location>
        <begin position="193"/>
        <end position="215"/>
    </location>
</feature>
<keyword evidence="4 7" id="KW-1133">Transmembrane helix</keyword>
<accession>A0A0G4HYN0</accession>
<dbReference type="PhylomeDB" id="A0A0G4HYN0"/>
<evidence type="ECO:0000313" key="8">
    <source>
        <dbReference type="EMBL" id="CEM49666.1"/>
    </source>
</evidence>
<feature type="region of interest" description="Disordered" evidence="6">
    <location>
        <begin position="335"/>
        <end position="377"/>
    </location>
</feature>
<dbReference type="VEuPathDB" id="CryptoDB:Cvel_9532"/>
<feature type="transmembrane region" description="Helical" evidence="7">
    <location>
        <begin position="12"/>
        <end position="31"/>
    </location>
</feature>
<evidence type="ECO:0000256" key="7">
    <source>
        <dbReference type="SAM" id="Phobius"/>
    </source>
</evidence>
<evidence type="ECO:0000256" key="6">
    <source>
        <dbReference type="SAM" id="MobiDB-lite"/>
    </source>
</evidence>
<dbReference type="Pfam" id="PF01036">
    <property type="entry name" value="Bac_rhodopsin"/>
    <property type="match status" value="1"/>
</dbReference>
<dbReference type="SUPFAM" id="SSF81321">
    <property type="entry name" value="Family A G protein-coupled receptor-like"/>
    <property type="match status" value="1"/>
</dbReference>